<sequence>MKRNRLLLDTNAVLYFLSDRSISALKEAFSISFVTEIELLSYPYMKTSEEIKIKEFLDIVKIVDVNKSIKEKTIFLRRKYRLKVPDAIICATAFFLEAILVTNDRQLHRVEEIPVIDYETFRRKYTEFKEA</sequence>
<proteinExistence type="inferred from homology"/>
<name>A0ABY1NNF5_9BACT</name>
<dbReference type="EMBL" id="FXUB01000003">
    <property type="protein sequence ID" value="SMP14018.1"/>
    <property type="molecule type" value="Genomic_DNA"/>
</dbReference>
<feature type="domain" description="PIN" evidence="8">
    <location>
        <begin position="4"/>
        <end position="109"/>
    </location>
</feature>
<evidence type="ECO:0000256" key="1">
    <source>
        <dbReference type="ARBA" id="ARBA00001946"/>
    </source>
</evidence>
<comment type="cofactor">
    <cofactor evidence="1">
        <name>Mg(2+)</name>
        <dbReference type="ChEBI" id="CHEBI:18420"/>
    </cofactor>
</comment>
<comment type="caution">
    <text evidence="9">The sequence shown here is derived from an EMBL/GenBank/DDBJ whole genome shotgun (WGS) entry which is preliminary data.</text>
</comment>
<dbReference type="SUPFAM" id="SSF88723">
    <property type="entry name" value="PIN domain-like"/>
    <property type="match status" value="1"/>
</dbReference>
<dbReference type="Gene3D" id="3.40.50.1010">
    <property type="entry name" value="5'-nuclease"/>
    <property type="match status" value="1"/>
</dbReference>
<evidence type="ECO:0000313" key="9">
    <source>
        <dbReference type="EMBL" id="SMP14018.1"/>
    </source>
</evidence>
<evidence type="ECO:0000256" key="5">
    <source>
        <dbReference type="ARBA" id="ARBA00022801"/>
    </source>
</evidence>
<keyword evidence="6" id="KW-0460">Magnesium</keyword>
<accession>A0ABY1NNF5</accession>
<keyword evidence="5" id="KW-0378">Hydrolase</keyword>
<keyword evidence="4" id="KW-0479">Metal-binding</keyword>
<dbReference type="InterPro" id="IPR002716">
    <property type="entry name" value="PIN_dom"/>
</dbReference>
<dbReference type="SMART" id="SM00670">
    <property type="entry name" value="PINc"/>
    <property type="match status" value="1"/>
</dbReference>
<keyword evidence="2" id="KW-1277">Toxin-antitoxin system</keyword>
<gene>
    <name evidence="9" type="ORF">SAMN06265339_1245</name>
</gene>
<dbReference type="PANTHER" id="PTHR33653">
    <property type="entry name" value="RIBONUCLEASE VAPC2"/>
    <property type="match status" value="1"/>
</dbReference>
<evidence type="ECO:0000256" key="2">
    <source>
        <dbReference type="ARBA" id="ARBA00022649"/>
    </source>
</evidence>
<keyword evidence="10" id="KW-1185">Reference proteome</keyword>
<dbReference type="PANTHER" id="PTHR33653:SF1">
    <property type="entry name" value="RIBONUCLEASE VAPC2"/>
    <property type="match status" value="1"/>
</dbReference>
<organism evidence="9 10">
    <name type="scientific">Desulfurobacterium pacificum</name>
    <dbReference type="NCBI Taxonomy" id="240166"/>
    <lineage>
        <taxon>Bacteria</taxon>
        <taxon>Pseudomonadati</taxon>
        <taxon>Aquificota</taxon>
        <taxon>Aquificia</taxon>
        <taxon>Desulfurobacteriales</taxon>
        <taxon>Desulfurobacteriaceae</taxon>
        <taxon>Desulfurobacterium</taxon>
    </lineage>
</organism>
<evidence type="ECO:0000256" key="4">
    <source>
        <dbReference type="ARBA" id="ARBA00022723"/>
    </source>
</evidence>
<dbReference type="InterPro" id="IPR029060">
    <property type="entry name" value="PIN-like_dom_sf"/>
</dbReference>
<dbReference type="Proteomes" id="UP001157911">
    <property type="component" value="Unassembled WGS sequence"/>
</dbReference>
<evidence type="ECO:0000259" key="8">
    <source>
        <dbReference type="SMART" id="SM00670"/>
    </source>
</evidence>
<evidence type="ECO:0000256" key="7">
    <source>
        <dbReference type="ARBA" id="ARBA00038093"/>
    </source>
</evidence>
<reference evidence="9 10" key="1">
    <citation type="submission" date="2017-05" db="EMBL/GenBank/DDBJ databases">
        <authorList>
            <person name="Varghese N."/>
            <person name="Submissions S."/>
        </authorList>
    </citation>
    <scope>NUCLEOTIDE SEQUENCE [LARGE SCALE GENOMIC DNA]</scope>
    <source>
        <strain evidence="9 10">DSM 15522</strain>
    </source>
</reference>
<dbReference type="InterPro" id="IPR050556">
    <property type="entry name" value="Type_II_TA_system_RNase"/>
</dbReference>
<keyword evidence="3" id="KW-0540">Nuclease</keyword>
<evidence type="ECO:0000256" key="6">
    <source>
        <dbReference type="ARBA" id="ARBA00022842"/>
    </source>
</evidence>
<dbReference type="RefSeq" id="WP_283400704.1">
    <property type="nucleotide sequence ID" value="NZ_FXUB01000003.1"/>
</dbReference>
<dbReference type="Pfam" id="PF01850">
    <property type="entry name" value="PIN"/>
    <property type="match status" value="1"/>
</dbReference>
<protein>
    <recommendedName>
        <fullName evidence="8">PIN domain-containing protein</fullName>
    </recommendedName>
</protein>
<evidence type="ECO:0000313" key="10">
    <source>
        <dbReference type="Proteomes" id="UP001157911"/>
    </source>
</evidence>
<evidence type="ECO:0000256" key="3">
    <source>
        <dbReference type="ARBA" id="ARBA00022722"/>
    </source>
</evidence>
<comment type="similarity">
    <text evidence="7">Belongs to the PINc/VapC protein family.</text>
</comment>
<dbReference type="CDD" id="cd18738">
    <property type="entry name" value="PIN_VapC4-5_FitB-like"/>
    <property type="match status" value="1"/>
</dbReference>